<feature type="signal peptide" evidence="5">
    <location>
        <begin position="1"/>
        <end position="26"/>
    </location>
</feature>
<dbReference type="Pfam" id="PF00884">
    <property type="entry name" value="Sulfatase"/>
    <property type="match status" value="1"/>
</dbReference>
<evidence type="ECO:0000313" key="7">
    <source>
        <dbReference type="EMBL" id="QOV91401.1"/>
    </source>
</evidence>
<dbReference type="Proteomes" id="UP000593765">
    <property type="component" value="Chromosome"/>
</dbReference>
<dbReference type="InterPro" id="IPR017850">
    <property type="entry name" value="Alkaline_phosphatase_core_sf"/>
</dbReference>
<evidence type="ECO:0000256" key="4">
    <source>
        <dbReference type="ARBA" id="ARBA00022837"/>
    </source>
</evidence>
<accession>A0A7M2X2Z7</accession>
<dbReference type="PANTHER" id="PTHR42693">
    <property type="entry name" value="ARYLSULFATASE FAMILY MEMBER"/>
    <property type="match status" value="1"/>
</dbReference>
<dbReference type="InterPro" id="IPR024607">
    <property type="entry name" value="Sulfatase_CS"/>
</dbReference>
<dbReference type="InterPro" id="IPR000917">
    <property type="entry name" value="Sulfatase_N"/>
</dbReference>
<dbReference type="SUPFAM" id="SSF53649">
    <property type="entry name" value="Alkaline phosphatase-like"/>
    <property type="match status" value="1"/>
</dbReference>
<reference evidence="7 8" key="1">
    <citation type="submission" date="2020-10" db="EMBL/GenBank/DDBJ databases">
        <title>Wide distribution of Phycisphaera-like planctomycetes from WD2101 soil group in peatlands and genome analysis of the first cultivated representative.</title>
        <authorList>
            <person name="Dedysh S.N."/>
            <person name="Beletsky A.V."/>
            <person name="Ivanova A."/>
            <person name="Kulichevskaya I.S."/>
            <person name="Suzina N.E."/>
            <person name="Philippov D.A."/>
            <person name="Rakitin A.L."/>
            <person name="Mardanov A.V."/>
            <person name="Ravin N.V."/>
        </authorList>
    </citation>
    <scope>NUCLEOTIDE SEQUENCE [LARGE SCALE GENOMIC DNA]</scope>
    <source>
        <strain evidence="7 8">M1803</strain>
    </source>
</reference>
<keyword evidence="5" id="KW-0732">Signal</keyword>
<protein>
    <submittedName>
        <fullName evidence="7">Arylsulfatase</fullName>
    </submittedName>
</protein>
<dbReference type="KEGG" id="hbs:IPV69_08620"/>
<evidence type="ECO:0000256" key="1">
    <source>
        <dbReference type="ARBA" id="ARBA00008779"/>
    </source>
</evidence>
<dbReference type="CDD" id="cd16145">
    <property type="entry name" value="ARS_like"/>
    <property type="match status" value="1"/>
</dbReference>
<keyword evidence="2" id="KW-0479">Metal-binding</keyword>
<gene>
    <name evidence="7" type="ORF">IPV69_08620</name>
</gene>
<keyword evidence="8" id="KW-1185">Reference proteome</keyword>
<dbReference type="PROSITE" id="PS00523">
    <property type="entry name" value="SULFATASE_1"/>
    <property type="match status" value="1"/>
</dbReference>
<dbReference type="GO" id="GO:0004065">
    <property type="term" value="F:arylsulfatase activity"/>
    <property type="evidence" value="ECO:0007669"/>
    <property type="project" value="TreeGrafter"/>
</dbReference>
<dbReference type="Gene3D" id="3.30.1120.10">
    <property type="match status" value="1"/>
</dbReference>
<dbReference type="AlphaFoldDB" id="A0A7M2X2Z7"/>
<evidence type="ECO:0000256" key="3">
    <source>
        <dbReference type="ARBA" id="ARBA00022801"/>
    </source>
</evidence>
<evidence type="ECO:0000259" key="6">
    <source>
        <dbReference type="Pfam" id="PF00884"/>
    </source>
</evidence>
<proteinExistence type="inferred from homology"/>
<organism evidence="7 8">
    <name type="scientific">Humisphaera borealis</name>
    <dbReference type="NCBI Taxonomy" id="2807512"/>
    <lineage>
        <taxon>Bacteria</taxon>
        <taxon>Pseudomonadati</taxon>
        <taxon>Planctomycetota</taxon>
        <taxon>Phycisphaerae</taxon>
        <taxon>Tepidisphaerales</taxon>
        <taxon>Tepidisphaeraceae</taxon>
        <taxon>Humisphaera</taxon>
    </lineage>
</organism>
<dbReference type="Gene3D" id="3.40.720.10">
    <property type="entry name" value="Alkaline Phosphatase, subunit A"/>
    <property type="match status" value="1"/>
</dbReference>
<keyword evidence="3" id="KW-0378">Hydrolase</keyword>
<comment type="similarity">
    <text evidence="1">Belongs to the sulfatase family.</text>
</comment>
<dbReference type="RefSeq" id="WP_206294663.1">
    <property type="nucleotide sequence ID" value="NZ_CP063458.1"/>
</dbReference>
<dbReference type="InterPro" id="IPR050738">
    <property type="entry name" value="Sulfatase"/>
</dbReference>
<dbReference type="EMBL" id="CP063458">
    <property type="protein sequence ID" value="QOV91401.1"/>
    <property type="molecule type" value="Genomic_DNA"/>
</dbReference>
<evidence type="ECO:0000313" key="8">
    <source>
        <dbReference type="Proteomes" id="UP000593765"/>
    </source>
</evidence>
<feature type="chain" id="PRO_5034006507" evidence="5">
    <location>
        <begin position="27"/>
        <end position="502"/>
    </location>
</feature>
<name>A0A7M2X2Z7_9BACT</name>
<dbReference type="PANTHER" id="PTHR42693:SF53">
    <property type="entry name" value="ENDO-4-O-SULFATASE"/>
    <property type="match status" value="1"/>
</dbReference>
<feature type="domain" description="Sulfatase N-terminal" evidence="6">
    <location>
        <begin position="32"/>
        <end position="388"/>
    </location>
</feature>
<evidence type="ECO:0000256" key="2">
    <source>
        <dbReference type="ARBA" id="ARBA00022723"/>
    </source>
</evidence>
<sequence>MRVRAILIAIAVTVGVAIGKSSSATAASAVPPNIVFILADDLGYGDLSCFGQTKFRTPNIDRIAAEGIKLTTHYSGAAVCAPSRCALMTGLHNGHGPIRENRQWKPQVSEGQWPLPADAVVIPKLLKAMGYTTGAFGKWGLGAPASSGEPLKQGIDRFFGYNCQAVAHNFYPTQLWDNDKTIALNNPRFPAHQKLPETANIKDPATYAGFRGNQYAPDLIGEQALKFIRDNKERPFFLFYPTTVPHLALQVPEESVKPFEGKFPEEPYPGGRGYLPNRTPRATYAAMVTRMDREVGRVMDLVKELGLDDNTIFIFTSDNGPLYDQLGGTDTDFFNSAHAFRGRKGSLYEGGVRVPCVVRWKGKIAPGVESARVTGFEDWMPTLLELVGAADKTPPNVDGVSFAPTLLGKSQPPRPFLYRETPGYGGQQSVRVGDWKAVRQKLNPGPKAKLQPIATELYDLSKDPSETTDVAAQHPEVLARMVALLKEQHTKSDLFPIRALDD</sequence>
<dbReference type="GO" id="GO:0046872">
    <property type="term" value="F:metal ion binding"/>
    <property type="evidence" value="ECO:0007669"/>
    <property type="project" value="UniProtKB-KW"/>
</dbReference>
<keyword evidence="4" id="KW-0106">Calcium</keyword>
<evidence type="ECO:0000256" key="5">
    <source>
        <dbReference type="SAM" id="SignalP"/>
    </source>
</evidence>